<proteinExistence type="predicted"/>
<feature type="domain" description="HAUS augmin-like complex subunit 6 N-terminal" evidence="2">
    <location>
        <begin position="53"/>
        <end position="290"/>
    </location>
</feature>
<evidence type="ECO:0000256" key="1">
    <source>
        <dbReference type="SAM" id="MobiDB-lite"/>
    </source>
</evidence>
<feature type="compositionally biased region" description="Basic and acidic residues" evidence="1">
    <location>
        <begin position="680"/>
        <end position="716"/>
    </location>
</feature>
<organism evidence="3 4">
    <name type="scientific">Claviceps pusilla</name>
    <dbReference type="NCBI Taxonomy" id="123648"/>
    <lineage>
        <taxon>Eukaryota</taxon>
        <taxon>Fungi</taxon>
        <taxon>Dikarya</taxon>
        <taxon>Ascomycota</taxon>
        <taxon>Pezizomycotina</taxon>
        <taxon>Sordariomycetes</taxon>
        <taxon>Hypocreomycetidae</taxon>
        <taxon>Hypocreales</taxon>
        <taxon>Clavicipitaceae</taxon>
        <taxon>Claviceps</taxon>
    </lineage>
</organism>
<comment type="caution">
    <text evidence="3">The sequence shown here is derived from an EMBL/GenBank/DDBJ whole genome shotgun (WGS) entry which is preliminary data.</text>
</comment>
<dbReference type="AlphaFoldDB" id="A0A9P7N5C7"/>
<evidence type="ECO:0000259" key="2">
    <source>
        <dbReference type="Pfam" id="PF14661"/>
    </source>
</evidence>
<feature type="compositionally biased region" description="Low complexity" evidence="1">
    <location>
        <begin position="13"/>
        <end position="24"/>
    </location>
</feature>
<evidence type="ECO:0000313" key="4">
    <source>
        <dbReference type="Proteomes" id="UP000748025"/>
    </source>
</evidence>
<feature type="compositionally biased region" description="Polar residues" evidence="1">
    <location>
        <begin position="27"/>
        <end position="39"/>
    </location>
</feature>
<feature type="region of interest" description="Disordered" evidence="1">
    <location>
        <begin position="677"/>
        <end position="716"/>
    </location>
</feature>
<feature type="compositionally biased region" description="Basic and acidic residues" evidence="1">
    <location>
        <begin position="551"/>
        <end position="562"/>
    </location>
</feature>
<feature type="region of interest" description="Disordered" evidence="1">
    <location>
        <begin position="733"/>
        <end position="754"/>
    </location>
</feature>
<protein>
    <recommendedName>
        <fullName evidence="2">HAUS augmin-like complex subunit 6 N-terminal domain-containing protein</fullName>
    </recommendedName>
</protein>
<gene>
    <name evidence="3" type="ORF">E4U43_003556</name>
</gene>
<dbReference type="Pfam" id="PF14661">
    <property type="entry name" value="HAUS6_N"/>
    <property type="match status" value="1"/>
</dbReference>
<dbReference type="OrthoDB" id="5575722at2759"/>
<feature type="region of interest" description="Disordered" evidence="1">
    <location>
        <begin position="1"/>
        <end position="42"/>
    </location>
</feature>
<accession>A0A9P7N5C7</accession>
<name>A0A9P7N5C7_9HYPO</name>
<reference evidence="3" key="1">
    <citation type="journal article" date="2020" name="bioRxiv">
        <title>Whole genome comparisons of ergot fungi reveals the divergence and evolution of species within the genus Claviceps are the result of varying mechanisms driving genome evolution and host range expansion.</title>
        <authorList>
            <person name="Wyka S.A."/>
            <person name="Mondo S.J."/>
            <person name="Liu M."/>
            <person name="Dettman J."/>
            <person name="Nalam V."/>
            <person name="Broders K.D."/>
        </authorList>
    </citation>
    <scope>NUCLEOTIDE SEQUENCE</scope>
    <source>
        <strain evidence="3">CCC 602</strain>
    </source>
</reference>
<keyword evidence="4" id="KW-1185">Reference proteome</keyword>
<evidence type="ECO:0000313" key="3">
    <source>
        <dbReference type="EMBL" id="KAG5993267.1"/>
    </source>
</evidence>
<sequence length="754" mass="84818">MAAVQPRTRPRLNMAAANSRSRAATVGASNHDGTCTETSRPAAAAASPPLSVFLTNLRLLDLDLLPDWPDITIDTFATTGVQGQKRRIKCVEWVLVKLFGIWDPEETCSKLDPFFPPQDQMQSVSLRAALLRALDTLKKNGFLGRDSIIRKTMLDECKGERLEEVLAYFSTAVLKRALQEDSKLAAPSRGQHHRPVAVKLALETRGYDSNDNDLHALNLAYRSSLRRLLEQRKEERALYRDFGDLLSVKERGMRRRMEAVRAKESGAAAQDTLSNNAREEMRRLVRNNWSGNEKWMETLIRGDCHANETTGLLGMPFDRVWRRVQQGRLAEIEQDSGGLLEQLDSRVRLQRDRLARWDTFRNSTFGQLAEPRVSLSSPSKKRELEMRRPSRGIDFQFSSHHDLHVGAAACHTTLGTSHWDEEEKLESSQSYHQLLSGLKDDLAGIKKVDSAVLDFFAPSESRRRSLADSSLGCQSTDGGETISEMSEFEDEHSYDERGTGVAGAMTAAIPVRTNRMRLDSLRRHPIKPHIPSSDVFNRSISTQSSSSSSPPRDEELTLRRQDFFIPPTDESEELEPPPSPPQDSAEGILEAMDHASPSPVKRSRQRPMLSLAQRTRLSMAGNQSPFLDEEPELPPRRPLIPRNDDAGPTPPSEPDSTKGTPEAMDLVSRTRLSMANFEQAQKKAQFERRKSLRKSKEPPRREMSYAEKEDPRQDAGLDHEALTQELMMEEDMEAVFKSRPKIKTSPVGSPGKGW</sequence>
<feature type="compositionally biased region" description="Low complexity" evidence="1">
    <location>
        <begin position="539"/>
        <end position="549"/>
    </location>
</feature>
<feature type="compositionally biased region" description="Polar residues" evidence="1">
    <location>
        <begin position="612"/>
        <end position="624"/>
    </location>
</feature>
<feature type="region of interest" description="Disordered" evidence="1">
    <location>
        <begin position="516"/>
        <end position="663"/>
    </location>
</feature>
<dbReference type="EMBL" id="SRPW01002391">
    <property type="protein sequence ID" value="KAG5993267.1"/>
    <property type="molecule type" value="Genomic_DNA"/>
</dbReference>
<dbReference type="InterPro" id="IPR028163">
    <property type="entry name" value="HAUS_6_N"/>
</dbReference>
<dbReference type="Proteomes" id="UP000748025">
    <property type="component" value="Unassembled WGS sequence"/>
</dbReference>